<evidence type="ECO:0000256" key="1">
    <source>
        <dbReference type="SAM" id="Phobius"/>
    </source>
</evidence>
<evidence type="ECO:0000313" key="2">
    <source>
        <dbReference type="EMBL" id="SCL85146.1"/>
    </source>
</evidence>
<feature type="transmembrane region" description="Helical" evidence="1">
    <location>
        <begin position="260"/>
        <end position="281"/>
    </location>
</feature>
<gene>
    <name evidence="2" type="ORF">PCHDK_000500800</name>
</gene>
<organism evidence="2 3">
    <name type="scientific">Plasmodium chabaudi adami</name>
    <dbReference type="NCBI Taxonomy" id="5826"/>
    <lineage>
        <taxon>Eukaryota</taxon>
        <taxon>Sar</taxon>
        <taxon>Alveolata</taxon>
        <taxon>Apicomplexa</taxon>
        <taxon>Aconoidasida</taxon>
        <taxon>Haemosporida</taxon>
        <taxon>Plasmodiidae</taxon>
        <taxon>Plasmodium</taxon>
        <taxon>Plasmodium (Vinckeia)</taxon>
    </lineage>
</organism>
<name>A0A1D3L7X8_PLACE</name>
<dbReference type="Proteomes" id="UP000195879">
    <property type="component" value="Unassembled WGS sequence"/>
</dbReference>
<evidence type="ECO:0000313" key="3">
    <source>
        <dbReference type="Proteomes" id="UP000195879"/>
    </source>
</evidence>
<keyword evidence="1" id="KW-0812">Transmembrane</keyword>
<protein>
    <submittedName>
        <fullName evidence="2">Plasmodium variant antigen protein Cir/Yir/Bir, putative</fullName>
    </submittedName>
</protein>
<dbReference type="NCBIfam" id="TIGR01590">
    <property type="entry name" value="yir-bir-cir_Pla"/>
    <property type="match status" value="1"/>
</dbReference>
<reference evidence="2 3" key="1">
    <citation type="submission" date="2016-08" db="EMBL/GenBank/DDBJ databases">
        <authorList>
            <consortium name="Pathogen Informatics"/>
        </authorList>
    </citation>
    <scope>NUCLEOTIDE SEQUENCE [LARGE SCALE GENOMIC DNA]</scope>
    <source>
        <strain evidence="2 3">DK</strain>
    </source>
</reference>
<dbReference type="EMBL" id="FMIO01000092">
    <property type="protein sequence ID" value="SCL85146.1"/>
    <property type="molecule type" value="Genomic_DNA"/>
</dbReference>
<dbReference type="Pfam" id="PF06022">
    <property type="entry name" value="Cir_Bir_Yir"/>
    <property type="match status" value="1"/>
</dbReference>
<accession>A0A1D3L7X8</accession>
<dbReference type="InterPro" id="IPR006477">
    <property type="entry name" value="Yir_bir_cir"/>
</dbReference>
<dbReference type="AlphaFoldDB" id="A0A1D3L7X8"/>
<proteinExistence type="predicted"/>
<sequence length="309" mass="35121">MSKEACALFKGIDDVLDVKWNGSTLSFQKSPTLNSYCPISNDGNNQQCNTYEETISSAFLTLIVSFTSIDDVVNIENDKLVQYAILWLCYKLNQRSENGTSNINDFHTKYIKNVEKYFNGKHNLDAYNSYKDLINKKDDLMNINIISNIYEAFENLCKMHTTCNENDQNCSKCSKDANDFVESFRKLNEDSRIIGNNSYIEILSNLFNDYDDFKNGCAKKCSKCSDIPTLIYIKVPQSSVQDQAESSGVTSSSSSIAKTLIPVLSVFVAIPIFVGIAYKYSLFGFDKRLKRIHSKEKIKKIKKKMTSYV</sequence>
<keyword evidence="1" id="KW-1133">Transmembrane helix</keyword>
<keyword evidence="1" id="KW-0472">Membrane</keyword>